<evidence type="ECO:0000313" key="10">
    <source>
        <dbReference type="Proteomes" id="UP000671960"/>
    </source>
</evidence>
<evidence type="ECO:0000256" key="4">
    <source>
        <dbReference type="ARBA" id="ARBA00022960"/>
    </source>
</evidence>
<keyword evidence="3" id="KW-0808">Transferase</keyword>
<evidence type="ECO:0000256" key="1">
    <source>
        <dbReference type="ARBA" id="ARBA00004752"/>
    </source>
</evidence>
<organism evidence="9 10">
    <name type="scientific">Brenneria izadpanahii</name>
    <dbReference type="NCBI Taxonomy" id="2722756"/>
    <lineage>
        <taxon>Bacteria</taxon>
        <taxon>Pseudomonadati</taxon>
        <taxon>Pseudomonadota</taxon>
        <taxon>Gammaproteobacteria</taxon>
        <taxon>Enterobacterales</taxon>
        <taxon>Pectobacteriaceae</taxon>
        <taxon>Brenneria</taxon>
    </lineage>
</organism>
<dbReference type="CDD" id="cd16913">
    <property type="entry name" value="YkuD_like"/>
    <property type="match status" value="1"/>
</dbReference>
<evidence type="ECO:0000256" key="2">
    <source>
        <dbReference type="ARBA" id="ARBA00005992"/>
    </source>
</evidence>
<reference evidence="9 10" key="1">
    <citation type="submission" date="2020-03" db="EMBL/GenBank/DDBJ databases">
        <authorList>
            <person name="Bakhshi Ganjeh M."/>
        </authorList>
    </citation>
    <scope>NUCLEOTIDE SEQUENCE [LARGE SCALE GENOMIC DNA]</scope>
    <source>
        <strain evidence="10">Iran 50</strain>
    </source>
</reference>
<comment type="pathway">
    <text evidence="1 7">Cell wall biogenesis; peptidoglycan biosynthesis.</text>
</comment>
<dbReference type="RefSeq" id="WP_208230205.1">
    <property type="nucleotide sequence ID" value="NZ_CP050854.1"/>
</dbReference>
<evidence type="ECO:0000313" key="9">
    <source>
        <dbReference type="EMBL" id="QTF07572.1"/>
    </source>
</evidence>
<dbReference type="Gene3D" id="2.40.440.10">
    <property type="entry name" value="L,D-transpeptidase catalytic domain-like"/>
    <property type="match status" value="1"/>
</dbReference>
<sequence>MSNVKRRLFSRKIAFVACILFGLYAYTLAMARLGSGTPPESAPADRLADRIIVYKAKRVLLLMKDGKELARYHIALGRAADRGPKRRDGDKKTPEGDYVIDWRNAHSRFSLSLHISYPDSHDRRRAEAAGEKTGGNIMIHGTANGWQWLEPVLQRLDWTDGCIAVTNAEMRDIWSRVPVGTPISIEP</sequence>
<evidence type="ECO:0000256" key="7">
    <source>
        <dbReference type="PROSITE-ProRule" id="PRU01373"/>
    </source>
</evidence>
<accession>A0ABX7USK9</accession>
<dbReference type="Pfam" id="PF03734">
    <property type="entry name" value="YkuD"/>
    <property type="match status" value="1"/>
</dbReference>
<evidence type="ECO:0000259" key="8">
    <source>
        <dbReference type="PROSITE" id="PS52029"/>
    </source>
</evidence>
<dbReference type="PANTHER" id="PTHR36699">
    <property type="entry name" value="LD-TRANSPEPTIDASE"/>
    <property type="match status" value="1"/>
</dbReference>
<dbReference type="PROSITE" id="PS52029">
    <property type="entry name" value="LD_TPASE"/>
    <property type="match status" value="1"/>
</dbReference>
<gene>
    <name evidence="9" type="ORF">HC231_06275</name>
</gene>
<name>A0ABX7USK9_9GAMM</name>
<feature type="domain" description="L,D-TPase catalytic" evidence="8">
    <location>
        <begin position="49"/>
        <end position="186"/>
    </location>
</feature>
<keyword evidence="6 7" id="KW-0961">Cell wall biogenesis/degradation</keyword>
<dbReference type="InterPro" id="IPR038063">
    <property type="entry name" value="Transpep_catalytic_dom"/>
</dbReference>
<proteinExistence type="inferred from homology"/>
<dbReference type="EMBL" id="CP050854">
    <property type="protein sequence ID" value="QTF07572.1"/>
    <property type="molecule type" value="Genomic_DNA"/>
</dbReference>
<evidence type="ECO:0000256" key="5">
    <source>
        <dbReference type="ARBA" id="ARBA00022984"/>
    </source>
</evidence>
<feature type="active site" description="Nucleophile" evidence="7">
    <location>
        <position position="162"/>
    </location>
</feature>
<protein>
    <submittedName>
        <fullName evidence="9">L,D-transpeptidase family protein</fullName>
    </submittedName>
</protein>
<dbReference type="PANTHER" id="PTHR36699:SF1">
    <property type="entry name" value="L,D-TRANSPEPTIDASE YAFK-RELATED"/>
    <property type="match status" value="1"/>
</dbReference>
<dbReference type="SUPFAM" id="SSF141523">
    <property type="entry name" value="L,D-transpeptidase catalytic domain-like"/>
    <property type="match status" value="1"/>
</dbReference>
<keyword evidence="4 7" id="KW-0133">Cell shape</keyword>
<dbReference type="Proteomes" id="UP000671960">
    <property type="component" value="Chromosome"/>
</dbReference>
<comment type="similarity">
    <text evidence="2">Belongs to the YkuD family.</text>
</comment>
<dbReference type="InterPro" id="IPR005490">
    <property type="entry name" value="LD_TPept_cat_dom"/>
</dbReference>
<keyword evidence="5 7" id="KW-0573">Peptidoglycan synthesis</keyword>
<feature type="active site" description="Proton donor/acceptor" evidence="7">
    <location>
        <position position="140"/>
    </location>
</feature>
<keyword evidence="10" id="KW-1185">Reference proteome</keyword>
<evidence type="ECO:0000256" key="6">
    <source>
        <dbReference type="ARBA" id="ARBA00023316"/>
    </source>
</evidence>
<evidence type="ECO:0000256" key="3">
    <source>
        <dbReference type="ARBA" id="ARBA00022679"/>
    </source>
</evidence>